<keyword evidence="1" id="KW-1133">Transmembrane helix</keyword>
<feature type="transmembrane region" description="Helical" evidence="1">
    <location>
        <begin position="24"/>
        <end position="44"/>
    </location>
</feature>
<keyword evidence="3" id="KW-1185">Reference proteome</keyword>
<keyword evidence="1" id="KW-0812">Transmembrane</keyword>
<dbReference type="Proteomes" id="UP000218334">
    <property type="component" value="Unassembled WGS sequence"/>
</dbReference>
<evidence type="ECO:0000313" key="3">
    <source>
        <dbReference type="Proteomes" id="UP000218334"/>
    </source>
</evidence>
<name>A0A2H3CHE2_9AGAR</name>
<sequence>MASFLVSFLSMCLEAPNPRSLKVSVVLTYLFITAVGSWCIFWVWEGSDQWMERFLASQRNLLSDTKNSLRLIFSRENLCRLRDKAWRMDSRTGGSILPTTANGE</sequence>
<accession>A0A2H3CHE2</accession>
<dbReference type="AlphaFoldDB" id="A0A2H3CHE2"/>
<evidence type="ECO:0000313" key="2">
    <source>
        <dbReference type="EMBL" id="PBK78612.1"/>
    </source>
</evidence>
<dbReference type="EMBL" id="KZ293415">
    <property type="protein sequence ID" value="PBK78612.1"/>
    <property type="molecule type" value="Genomic_DNA"/>
</dbReference>
<organism evidence="2 3">
    <name type="scientific">Armillaria solidipes</name>
    <dbReference type="NCBI Taxonomy" id="1076256"/>
    <lineage>
        <taxon>Eukaryota</taxon>
        <taxon>Fungi</taxon>
        <taxon>Dikarya</taxon>
        <taxon>Basidiomycota</taxon>
        <taxon>Agaricomycotina</taxon>
        <taxon>Agaricomycetes</taxon>
        <taxon>Agaricomycetidae</taxon>
        <taxon>Agaricales</taxon>
        <taxon>Marasmiineae</taxon>
        <taxon>Physalacriaceae</taxon>
        <taxon>Armillaria</taxon>
    </lineage>
</organism>
<protein>
    <submittedName>
        <fullName evidence="2">Uncharacterized protein</fullName>
    </submittedName>
</protein>
<proteinExistence type="predicted"/>
<keyword evidence="1" id="KW-0472">Membrane</keyword>
<evidence type="ECO:0000256" key="1">
    <source>
        <dbReference type="SAM" id="Phobius"/>
    </source>
</evidence>
<reference evidence="3" key="1">
    <citation type="journal article" date="2017" name="Nat. Ecol. Evol.">
        <title>Genome expansion and lineage-specific genetic innovations in the forest pathogenic fungi Armillaria.</title>
        <authorList>
            <person name="Sipos G."/>
            <person name="Prasanna A.N."/>
            <person name="Walter M.C."/>
            <person name="O'Connor E."/>
            <person name="Balint B."/>
            <person name="Krizsan K."/>
            <person name="Kiss B."/>
            <person name="Hess J."/>
            <person name="Varga T."/>
            <person name="Slot J."/>
            <person name="Riley R."/>
            <person name="Boka B."/>
            <person name="Rigling D."/>
            <person name="Barry K."/>
            <person name="Lee J."/>
            <person name="Mihaltcheva S."/>
            <person name="LaButti K."/>
            <person name="Lipzen A."/>
            <person name="Waldron R."/>
            <person name="Moloney N.M."/>
            <person name="Sperisen C."/>
            <person name="Kredics L."/>
            <person name="Vagvoelgyi C."/>
            <person name="Patrignani A."/>
            <person name="Fitzpatrick D."/>
            <person name="Nagy I."/>
            <person name="Doyle S."/>
            <person name="Anderson J.B."/>
            <person name="Grigoriev I.V."/>
            <person name="Gueldener U."/>
            <person name="Muensterkoetter M."/>
            <person name="Nagy L.G."/>
        </authorList>
    </citation>
    <scope>NUCLEOTIDE SEQUENCE [LARGE SCALE GENOMIC DNA]</scope>
    <source>
        <strain evidence="3">28-4</strain>
    </source>
</reference>
<gene>
    <name evidence="2" type="ORF">ARMSODRAFT_47858</name>
</gene>